<dbReference type="Pfam" id="PF00651">
    <property type="entry name" value="BTB"/>
    <property type="match status" value="1"/>
</dbReference>
<accession>A0A9P4M9Z3</accession>
<keyword evidence="1" id="KW-0812">Transmembrane</keyword>
<protein>
    <recommendedName>
        <fullName evidence="2">BTB domain-containing protein</fullName>
    </recommendedName>
</protein>
<dbReference type="InterPro" id="IPR011333">
    <property type="entry name" value="SKP1/BTB/POZ_sf"/>
</dbReference>
<evidence type="ECO:0000256" key="1">
    <source>
        <dbReference type="SAM" id="Phobius"/>
    </source>
</evidence>
<reference evidence="3" key="1">
    <citation type="journal article" date="2020" name="Stud. Mycol.">
        <title>101 Dothideomycetes genomes: a test case for predicting lifestyles and emergence of pathogens.</title>
        <authorList>
            <person name="Haridas S."/>
            <person name="Albert R."/>
            <person name="Binder M."/>
            <person name="Bloem J."/>
            <person name="Labutti K."/>
            <person name="Salamov A."/>
            <person name="Andreopoulos B."/>
            <person name="Baker S."/>
            <person name="Barry K."/>
            <person name="Bills G."/>
            <person name="Bluhm B."/>
            <person name="Cannon C."/>
            <person name="Castanera R."/>
            <person name="Culley D."/>
            <person name="Daum C."/>
            <person name="Ezra D."/>
            <person name="Gonzalez J."/>
            <person name="Henrissat B."/>
            <person name="Kuo A."/>
            <person name="Liang C."/>
            <person name="Lipzen A."/>
            <person name="Lutzoni F."/>
            <person name="Magnuson J."/>
            <person name="Mondo S."/>
            <person name="Nolan M."/>
            <person name="Ohm R."/>
            <person name="Pangilinan J."/>
            <person name="Park H.-J."/>
            <person name="Ramirez L."/>
            <person name="Alfaro M."/>
            <person name="Sun H."/>
            <person name="Tritt A."/>
            <person name="Yoshinaga Y."/>
            <person name="Zwiers L.-H."/>
            <person name="Turgeon B."/>
            <person name="Goodwin S."/>
            <person name="Spatafora J."/>
            <person name="Crous P."/>
            <person name="Grigoriev I."/>
        </authorList>
    </citation>
    <scope>NUCLEOTIDE SEQUENCE</scope>
    <source>
        <strain evidence="3">CBS 133067</strain>
    </source>
</reference>
<keyword evidence="4" id="KW-1185">Reference proteome</keyword>
<dbReference type="Gene3D" id="3.30.710.10">
    <property type="entry name" value="Potassium Channel Kv1.1, Chain A"/>
    <property type="match status" value="1"/>
</dbReference>
<dbReference type="EMBL" id="ML978122">
    <property type="protein sequence ID" value="KAF2102670.1"/>
    <property type="molecule type" value="Genomic_DNA"/>
</dbReference>
<dbReference type="PANTHER" id="PTHR47843:SF2">
    <property type="entry name" value="BTB DOMAIN-CONTAINING PROTEIN"/>
    <property type="match status" value="1"/>
</dbReference>
<keyword evidence="1" id="KW-0472">Membrane</keyword>
<feature type="domain" description="BTB" evidence="2">
    <location>
        <begin position="14"/>
        <end position="73"/>
    </location>
</feature>
<evidence type="ECO:0000313" key="3">
    <source>
        <dbReference type="EMBL" id="KAF2102670.1"/>
    </source>
</evidence>
<evidence type="ECO:0000259" key="2">
    <source>
        <dbReference type="PROSITE" id="PS50097"/>
    </source>
</evidence>
<dbReference type="CDD" id="cd18186">
    <property type="entry name" value="BTB_POZ_ZBTB_KLHL-like"/>
    <property type="match status" value="1"/>
</dbReference>
<sequence>MDLKRARFSKDSLDVVTVKVGDKLTPCSLHRVLLCAHSKYFENAFTGSFKEARDREIKLEEVGLEIFVSFMNWQSRSTSIICWTCTSLAIAMTALRFVKEYFANCRLHS</sequence>
<keyword evidence="1" id="KW-1133">Transmembrane helix</keyword>
<organism evidence="3 4">
    <name type="scientific">Rhizodiscina lignyota</name>
    <dbReference type="NCBI Taxonomy" id="1504668"/>
    <lineage>
        <taxon>Eukaryota</taxon>
        <taxon>Fungi</taxon>
        <taxon>Dikarya</taxon>
        <taxon>Ascomycota</taxon>
        <taxon>Pezizomycotina</taxon>
        <taxon>Dothideomycetes</taxon>
        <taxon>Pleosporomycetidae</taxon>
        <taxon>Aulographales</taxon>
        <taxon>Rhizodiscinaceae</taxon>
        <taxon>Rhizodiscina</taxon>
    </lineage>
</organism>
<dbReference type="SUPFAM" id="SSF54695">
    <property type="entry name" value="POZ domain"/>
    <property type="match status" value="1"/>
</dbReference>
<feature type="transmembrane region" description="Helical" evidence="1">
    <location>
        <begin position="80"/>
        <end position="98"/>
    </location>
</feature>
<evidence type="ECO:0000313" key="4">
    <source>
        <dbReference type="Proteomes" id="UP000799772"/>
    </source>
</evidence>
<comment type="caution">
    <text evidence="3">The sequence shown here is derived from an EMBL/GenBank/DDBJ whole genome shotgun (WGS) entry which is preliminary data.</text>
</comment>
<gene>
    <name evidence="3" type="ORF">NA57DRAFT_71658</name>
</gene>
<proteinExistence type="predicted"/>
<dbReference type="PROSITE" id="PS50097">
    <property type="entry name" value="BTB"/>
    <property type="match status" value="1"/>
</dbReference>
<dbReference type="InterPro" id="IPR000210">
    <property type="entry name" value="BTB/POZ_dom"/>
</dbReference>
<dbReference type="Proteomes" id="UP000799772">
    <property type="component" value="Unassembled WGS sequence"/>
</dbReference>
<dbReference type="OrthoDB" id="194443at2759"/>
<dbReference type="PANTHER" id="PTHR47843">
    <property type="entry name" value="BTB DOMAIN-CONTAINING PROTEIN-RELATED"/>
    <property type="match status" value="1"/>
</dbReference>
<name>A0A9P4M9Z3_9PEZI</name>
<dbReference type="AlphaFoldDB" id="A0A9P4M9Z3"/>